<proteinExistence type="predicted"/>
<name>A0A161M5A9_TRIIF</name>
<reference evidence="1" key="2">
    <citation type="journal article" date="2017" name="J. Med. Entomol.">
        <title>Transcriptome Analysis of the Triatoma infestans (Hemiptera: Reduviidae) Integument.</title>
        <authorList>
            <person name="Calderon-Fernandez G.M."/>
            <person name="Moriconi D.E."/>
            <person name="Dulbecco A.B."/>
            <person name="Juarez M.P."/>
        </authorList>
    </citation>
    <scope>NUCLEOTIDE SEQUENCE</scope>
    <source>
        <strain evidence="1">Int1</strain>
        <tissue evidence="1">Integument</tissue>
    </source>
</reference>
<protein>
    <submittedName>
        <fullName evidence="1">Nuclease harbi1</fullName>
    </submittedName>
</protein>
<evidence type="ECO:0000313" key="1">
    <source>
        <dbReference type="EMBL" id="JAS00793.1"/>
    </source>
</evidence>
<dbReference type="EMBL" id="GEMB01002390">
    <property type="protein sequence ID" value="JAS00794.1"/>
    <property type="molecule type" value="Transcribed_RNA"/>
</dbReference>
<dbReference type="AlphaFoldDB" id="A0A161M5A9"/>
<sequence>MKKLNSTLHNFLMPRSTNNFYATSEDFDRENEGVVTEGQWRNEENFLNGTSLLPLVTIINDNSFNFNQCKVP</sequence>
<dbReference type="EMBL" id="GEMB01002391">
    <property type="protein sequence ID" value="JAS00793.1"/>
    <property type="molecule type" value="Transcribed_RNA"/>
</dbReference>
<accession>A0A161M5A9</accession>
<organism evidence="1">
    <name type="scientific">Triatoma infestans</name>
    <name type="common">Assassin bug</name>
    <dbReference type="NCBI Taxonomy" id="30076"/>
    <lineage>
        <taxon>Eukaryota</taxon>
        <taxon>Metazoa</taxon>
        <taxon>Ecdysozoa</taxon>
        <taxon>Arthropoda</taxon>
        <taxon>Hexapoda</taxon>
        <taxon>Insecta</taxon>
        <taxon>Pterygota</taxon>
        <taxon>Neoptera</taxon>
        <taxon>Paraneoptera</taxon>
        <taxon>Hemiptera</taxon>
        <taxon>Heteroptera</taxon>
        <taxon>Panheteroptera</taxon>
        <taxon>Cimicomorpha</taxon>
        <taxon>Reduviidae</taxon>
        <taxon>Triatominae</taxon>
        <taxon>Triatoma</taxon>
    </lineage>
</organism>
<reference evidence="1" key="1">
    <citation type="submission" date="2016-04" db="EMBL/GenBank/DDBJ databases">
        <authorList>
            <person name="Calderon-Fernandez G.M.Sr."/>
        </authorList>
    </citation>
    <scope>NUCLEOTIDE SEQUENCE</scope>
    <source>
        <strain evidence="1">Int1</strain>
        <tissue evidence="1">Integument</tissue>
    </source>
</reference>